<name>A0A1L0CLU1_9ASCO</name>
<keyword evidence="2" id="KW-1185">Reference proteome</keyword>
<evidence type="ECO:0000313" key="2">
    <source>
        <dbReference type="Proteomes" id="UP000183365"/>
    </source>
</evidence>
<accession>A0A1L0CLU1</accession>
<dbReference type="InterPro" id="IPR036322">
    <property type="entry name" value="WD40_repeat_dom_sf"/>
</dbReference>
<evidence type="ECO:0008006" key="3">
    <source>
        <dbReference type="Google" id="ProtNLM"/>
    </source>
</evidence>
<dbReference type="OrthoDB" id="4703at2759"/>
<evidence type="ECO:0000313" key="1">
    <source>
        <dbReference type="EMBL" id="SGZ39829.1"/>
    </source>
</evidence>
<dbReference type="EMBL" id="FQNF01000032">
    <property type="protein sequence ID" value="SGZ39829.1"/>
    <property type="molecule type" value="Genomic_DNA"/>
</dbReference>
<sequence>MSIEVSQSDITEDAIYQASLIPVQNTTNTVIKRKRKNSVSKVDKKPRKTYTKKKKSPIEYDVMDLINTANNRHEDKILHPLNEDEISKDANVTFSRMGNKVDKLLGFSDKKHLLKMSKIISYFKSSFPCPAIFNEQKNEINHFIKENIQDNFHDTISNNILLKDSLNNQSIVEKPKRVHQSSKTQKITFDNKSQVYELSTNEVMKIPSNVCGLNIHGFIINHGLEDQVMDSLWLNHKDRSFYVVSKLIKMDNDPLSFLDKLEDQKLSTFNINSKSKQLEGHVEIWELRKDIGLILIKTYKHNLGIFKDMQLIHGTYESFDNEASKNNIRFLLSSYCTTEAVQVFQLDTSPTTNPTNDLILNNSILKIKLNNDIISCYSLIQKCNQKNDHESLKVCIGSVNGKLYLYDLNLSVETPLKVFKVSESMITSIKSALNSSTVCCTTMGGQVFIVELSAVHSNANLLSKTIWVSPPIVEYIDHPKAFLFTDGTNSLFYSPLNMLDLKSICATRQSRISCLGISQQHAFALMGTLSGEVSIENMSMRILVSRKNFKFSELVKLFEWNYDEVKKIYQLDPTRKIERAHDGAVKLETGLKYQGCGIMNTRWIECNSGERYFSFMNNAGLSVVTKID</sequence>
<proteinExistence type="predicted"/>
<dbReference type="Proteomes" id="UP000183365">
    <property type="component" value="Unassembled WGS sequence"/>
</dbReference>
<dbReference type="VEuPathDB" id="FungiDB:HGUI_02029"/>
<dbReference type="AlphaFoldDB" id="A0A1L0CLU1"/>
<organism evidence="1 2">
    <name type="scientific">Hanseniaspora guilliermondii</name>
    <dbReference type="NCBI Taxonomy" id="56406"/>
    <lineage>
        <taxon>Eukaryota</taxon>
        <taxon>Fungi</taxon>
        <taxon>Dikarya</taxon>
        <taxon>Ascomycota</taxon>
        <taxon>Saccharomycotina</taxon>
        <taxon>Saccharomycetes</taxon>
        <taxon>Saccharomycodales</taxon>
        <taxon>Saccharomycodaceae</taxon>
        <taxon>Hanseniaspora</taxon>
    </lineage>
</organism>
<protein>
    <recommendedName>
        <fullName evidence="3">Transcription factor tau 91 kDa subunit</fullName>
    </recommendedName>
</protein>
<reference evidence="2" key="1">
    <citation type="submission" date="2016-11" db="EMBL/GenBank/DDBJ databases">
        <authorList>
            <person name="Guldener U."/>
        </authorList>
    </citation>
    <scope>NUCLEOTIDE SEQUENCE [LARGE SCALE GENOMIC DNA]</scope>
</reference>
<gene>
    <name evidence="1" type="ORF">HGUI_02029</name>
</gene>
<dbReference type="SUPFAM" id="SSF50978">
    <property type="entry name" value="WD40 repeat-like"/>
    <property type="match status" value="1"/>
</dbReference>